<reference evidence="10" key="4">
    <citation type="journal article" date="2019" name="Int. J. Syst. Evol. Microbiol.">
        <title>The Global Catalogue of Microorganisms (GCM) 10K type strain sequencing project: providing services to taxonomists for standard genome sequencing and annotation.</title>
        <authorList>
            <consortium name="The Broad Institute Genomics Platform"/>
            <consortium name="The Broad Institute Genome Sequencing Center for Infectious Disease"/>
            <person name="Wu L."/>
            <person name="Ma J."/>
        </authorList>
    </citation>
    <scope>NUCLEOTIDE SEQUENCE [LARGE SCALE GENOMIC DNA]</scope>
    <source>
        <strain evidence="10">CGMCC 1.12707</strain>
    </source>
</reference>
<reference evidence="9" key="3">
    <citation type="submission" date="2016-11" db="EMBL/GenBank/DDBJ databases">
        <authorList>
            <person name="Varghese N."/>
            <person name="Submissions S."/>
        </authorList>
    </citation>
    <scope>NUCLEOTIDE SEQUENCE [LARGE SCALE GENOMIC DNA]</scope>
    <source>
        <strain evidence="9">DSM 27989</strain>
    </source>
</reference>
<evidence type="ECO:0000259" key="6">
    <source>
        <dbReference type="SMART" id="SM01266"/>
    </source>
</evidence>
<evidence type="ECO:0000256" key="5">
    <source>
        <dbReference type="RuleBase" id="RU367021"/>
    </source>
</evidence>
<dbReference type="SMART" id="SM01266">
    <property type="entry name" value="Mac"/>
    <property type="match status" value="1"/>
</dbReference>
<accession>A0A1M7CZS3</accession>
<dbReference type="STRING" id="1434701.SAMN05443634_11633"/>
<sequence length="189" mass="20835">MTEKDKMLKGLVYNANHDEELINERIACKELCEQYNKTSYSDFDKKRELIKEIVKTAKGTFLVEQPFYCDYGYNIEIGENFYSNHNLVILDGAPVIFGDNVFIGPNCGFYTAGHAINAKERSEGLEFTKPITVGNDVWLGGNVVVMPGVTIGDSSIIGAGSVVTKDIPSGVIAVGNPCKVLREIDDEDK</sequence>
<dbReference type="Gene3D" id="2.160.10.10">
    <property type="entry name" value="Hexapeptide repeat proteins"/>
    <property type="match status" value="1"/>
</dbReference>
<keyword evidence="2 5" id="KW-0808">Transferase</keyword>
<organism evidence="8 9">
    <name type="scientific">Chishuiella changwenlii</name>
    <dbReference type="NCBI Taxonomy" id="1434701"/>
    <lineage>
        <taxon>Bacteria</taxon>
        <taxon>Pseudomonadati</taxon>
        <taxon>Bacteroidota</taxon>
        <taxon>Flavobacteriia</taxon>
        <taxon>Flavobacteriales</taxon>
        <taxon>Weeksellaceae</taxon>
        <taxon>Chishuiella</taxon>
    </lineage>
</organism>
<dbReference type="InterPro" id="IPR039369">
    <property type="entry name" value="LacA-like"/>
</dbReference>
<dbReference type="PANTHER" id="PTHR43017:SF1">
    <property type="entry name" value="ACETYLTRANSFERASE YJL218W-RELATED"/>
    <property type="match status" value="1"/>
</dbReference>
<evidence type="ECO:0000313" key="9">
    <source>
        <dbReference type="Proteomes" id="UP000184120"/>
    </source>
</evidence>
<dbReference type="PROSITE" id="PS00101">
    <property type="entry name" value="HEXAPEP_TRANSFERASES"/>
    <property type="match status" value="1"/>
</dbReference>
<evidence type="ECO:0000313" key="8">
    <source>
        <dbReference type="EMBL" id="SHL72791.1"/>
    </source>
</evidence>
<dbReference type="GO" id="GO:0008870">
    <property type="term" value="F:galactoside O-acetyltransferase activity"/>
    <property type="evidence" value="ECO:0007669"/>
    <property type="project" value="TreeGrafter"/>
</dbReference>
<evidence type="ECO:0000313" key="10">
    <source>
        <dbReference type="Proteomes" id="UP000650994"/>
    </source>
</evidence>
<evidence type="ECO:0000256" key="1">
    <source>
        <dbReference type="ARBA" id="ARBA00007274"/>
    </source>
</evidence>
<dbReference type="OrthoDB" id="9812571at2"/>
<protein>
    <recommendedName>
        <fullName evidence="5">Acetyltransferase</fullName>
        <ecNumber evidence="5">2.3.1.-</ecNumber>
    </recommendedName>
</protein>
<dbReference type="EC" id="2.3.1.-" evidence="5"/>
<dbReference type="InterPro" id="IPR024688">
    <property type="entry name" value="Mac_dom"/>
</dbReference>
<reference evidence="8" key="2">
    <citation type="submission" date="2016-11" db="EMBL/GenBank/DDBJ databases">
        <authorList>
            <person name="Jaros S."/>
            <person name="Januszkiewicz K."/>
            <person name="Wedrychowicz H."/>
        </authorList>
    </citation>
    <scope>NUCLEOTIDE SEQUENCE [LARGE SCALE GENOMIC DNA]</scope>
    <source>
        <strain evidence="8">DSM 27989</strain>
    </source>
</reference>
<reference evidence="7" key="5">
    <citation type="submission" date="2024-05" db="EMBL/GenBank/DDBJ databases">
        <authorList>
            <person name="Sun Q."/>
            <person name="Zhou Y."/>
        </authorList>
    </citation>
    <scope>NUCLEOTIDE SEQUENCE</scope>
    <source>
        <strain evidence="7">CGMCC 1.12707</strain>
    </source>
</reference>
<dbReference type="Pfam" id="PF14602">
    <property type="entry name" value="Hexapep_2"/>
    <property type="match status" value="1"/>
</dbReference>
<dbReference type="SUPFAM" id="SSF51161">
    <property type="entry name" value="Trimeric LpxA-like enzymes"/>
    <property type="match status" value="1"/>
</dbReference>
<evidence type="ECO:0000313" key="7">
    <source>
        <dbReference type="EMBL" id="GGF10557.1"/>
    </source>
</evidence>
<evidence type="ECO:0000256" key="4">
    <source>
        <dbReference type="ARBA" id="ARBA00023315"/>
    </source>
</evidence>
<dbReference type="PANTHER" id="PTHR43017">
    <property type="entry name" value="GALACTOSIDE O-ACETYLTRANSFERASE"/>
    <property type="match status" value="1"/>
</dbReference>
<proteinExistence type="inferred from homology"/>
<dbReference type="EMBL" id="FRBH01000016">
    <property type="protein sequence ID" value="SHL72791.1"/>
    <property type="molecule type" value="Genomic_DNA"/>
</dbReference>
<dbReference type="Proteomes" id="UP000650994">
    <property type="component" value="Unassembled WGS sequence"/>
</dbReference>
<dbReference type="CDD" id="cd03357">
    <property type="entry name" value="LbH_MAT_GAT"/>
    <property type="match status" value="1"/>
</dbReference>
<keyword evidence="4 5" id="KW-0012">Acyltransferase</keyword>
<feature type="domain" description="Maltose/galactoside acetyltransferase" evidence="6">
    <location>
        <begin position="4"/>
        <end position="59"/>
    </location>
</feature>
<keyword evidence="10" id="KW-1185">Reference proteome</keyword>
<keyword evidence="3" id="KW-0677">Repeat</keyword>
<dbReference type="Pfam" id="PF12464">
    <property type="entry name" value="Mac"/>
    <property type="match status" value="1"/>
</dbReference>
<dbReference type="Pfam" id="PF00132">
    <property type="entry name" value="Hexapep"/>
    <property type="match status" value="1"/>
</dbReference>
<comment type="similarity">
    <text evidence="1 5">Belongs to the transferase hexapeptide repeat family.</text>
</comment>
<dbReference type="Proteomes" id="UP000184120">
    <property type="component" value="Unassembled WGS sequence"/>
</dbReference>
<dbReference type="EMBL" id="BMFL01000027">
    <property type="protein sequence ID" value="GGF10557.1"/>
    <property type="molecule type" value="Genomic_DNA"/>
</dbReference>
<dbReference type="RefSeq" id="WP_072934074.1">
    <property type="nucleotide sequence ID" value="NZ_BMFL01000027.1"/>
</dbReference>
<dbReference type="FunFam" id="2.160.10.10:FF:000008">
    <property type="entry name" value="Maltose O-acetyltransferase"/>
    <property type="match status" value="1"/>
</dbReference>
<name>A0A1M7CZS3_9FLAO</name>
<gene>
    <name evidence="7" type="ORF">GCM10010984_29570</name>
    <name evidence="8" type="ORF">SAMN05443634_11633</name>
</gene>
<dbReference type="AlphaFoldDB" id="A0A1M7CZS3"/>
<evidence type="ECO:0000256" key="3">
    <source>
        <dbReference type="ARBA" id="ARBA00022737"/>
    </source>
</evidence>
<reference evidence="7" key="1">
    <citation type="journal article" date="2014" name="Int. J. Syst. Evol. Microbiol.">
        <title>Complete genome of a new Firmicutes species belonging to the dominant human colonic microbiota ('Ruminococcus bicirculans') reveals two chromosomes and a selective capacity to utilize plant glucans.</title>
        <authorList>
            <consortium name="NISC Comparative Sequencing Program"/>
            <person name="Wegmann U."/>
            <person name="Louis P."/>
            <person name="Goesmann A."/>
            <person name="Henrissat B."/>
            <person name="Duncan S.H."/>
            <person name="Flint H.J."/>
        </authorList>
    </citation>
    <scope>NUCLEOTIDE SEQUENCE</scope>
    <source>
        <strain evidence="7">CGMCC 1.12707</strain>
    </source>
</reference>
<dbReference type="InterPro" id="IPR001451">
    <property type="entry name" value="Hexapep"/>
</dbReference>
<dbReference type="InterPro" id="IPR011004">
    <property type="entry name" value="Trimer_LpxA-like_sf"/>
</dbReference>
<dbReference type="InterPro" id="IPR018357">
    <property type="entry name" value="Hexapep_transf_CS"/>
</dbReference>
<evidence type="ECO:0000256" key="2">
    <source>
        <dbReference type="ARBA" id="ARBA00022679"/>
    </source>
</evidence>